<evidence type="ECO:0000313" key="1">
    <source>
        <dbReference type="EMBL" id="KAJ8014667.1"/>
    </source>
</evidence>
<dbReference type="Proteomes" id="UP001157502">
    <property type="component" value="Chromosome 2"/>
</dbReference>
<name>A0ACC2HFY6_DALPE</name>
<dbReference type="EMBL" id="CM055729">
    <property type="protein sequence ID" value="KAJ8014667.1"/>
    <property type="molecule type" value="Genomic_DNA"/>
</dbReference>
<gene>
    <name evidence="1" type="ORF">DPEC_G00018030</name>
</gene>
<proteinExistence type="predicted"/>
<sequence>MLSVLKDYILEEVKNYFIPIQADETTDVSTHCQLVLVLRYIDTNSNIQEGFFEFITIQNATADTIATALQERLSTILSHGLKAKLIAQAYDGASVMRGARGLPSEPLCLTKWLRIDSPEPLQHDGTSTVAL</sequence>
<comment type="caution">
    <text evidence="1">The sequence shown here is derived from an EMBL/GenBank/DDBJ whole genome shotgun (WGS) entry which is preliminary data.</text>
</comment>
<reference evidence="1" key="1">
    <citation type="submission" date="2021-05" db="EMBL/GenBank/DDBJ databases">
        <authorList>
            <person name="Pan Q."/>
            <person name="Jouanno E."/>
            <person name="Zahm M."/>
            <person name="Klopp C."/>
            <person name="Cabau C."/>
            <person name="Louis A."/>
            <person name="Berthelot C."/>
            <person name="Parey E."/>
            <person name="Roest Crollius H."/>
            <person name="Montfort J."/>
            <person name="Robinson-Rechavi M."/>
            <person name="Bouchez O."/>
            <person name="Lampietro C."/>
            <person name="Lopez Roques C."/>
            <person name="Donnadieu C."/>
            <person name="Postlethwait J."/>
            <person name="Bobe J."/>
            <person name="Dillon D."/>
            <person name="Chandos A."/>
            <person name="von Hippel F."/>
            <person name="Guiguen Y."/>
        </authorList>
    </citation>
    <scope>NUCLEOTIDE SEQUENCE</scope>
    <source>
        <strain evidence="1">YG-Jan2019</strain>
    </source>
</reference>
<evidence type="ECO:0000313" key="2">
    <source>
        <dbReference type="Proteomes" id="UP001157502"/>
    </source>
</evidence>
<accession>A0ACC2HFY6</accession>
<protein>
    <submittedName>
        <fullName evidence="1">Uncharacterized protein</fullName>
    </submittedName>
</protein>
<organism evidence="1 2">
    <name type="scientific">Dallia pectoralis</name>
    <name type="common">Alaska blackfish</name>
    <dbReference type="NCBI Taxonomy" id="75939"/>
    <lineage>
        <taxon>Eukaryota</taxon>
        <taxon>Metazoa</taxon>
        <taxon>Chordata</taxon>
        <taxon>Craniata</taxon>
        <taxon>Vertebrata</taxon>
        <taxon>Euteleostomi</taxon>
        <taxon>Actinopterygii</taxon>
        <taxon>Neopterygii</taxon>
        <taxon>Teleostei</taxon>
        <taxon>Protacanthopterygii</taxon>
        <taxon>Esociformes</taxon>
        <taxon>Umbridae</taxon>
        <taxon>Dallia</taxon>
    </lineage>
</organism>
<keyword evidence="2" id="KW-1185">Reference proteome</keyword>